<evidence type="ECO:0000313" key="2">
    <source>
        <dbReference type="Proteomes" id="UP000237056"/>
    </source>
</evidence>
<accession>A0A2S4N5L5</accession>
<reference evidence="1 2" key="1">
    <citation type="submission" date="2018-01" db="EMBL/GenBank/DDBJ databases">
        <title>Genomic Encyclopedia of Type Strains, Phase I: the one thousand microbial genomes (KMG-I) project.</title>
        <authorList>
            <person name="Goeker M."/>
        </authorList>
    </citation>
    <scope>NUCLEOTIDE SEQUENCE [LARGE SCALE GENOMIC DNA]</scope>
    <source>
        <strain evidence="1 2">DSM 17960</strain>
    </source>
</reference>
<comment type="caution">
    <text evidence="1">The sequence shown here is derived from an EMBL/GenBank/DDBJ whole genome shotgun (WGS) entry which is preliminary data.</text>
</comment>
<protein>
    <submittedName>
        <fullName evidence="1">Uncharacterized protein</fullName>
    </submittedName>
</protein>
<sequence length="47" mass="5622">MKITKRDIKFFFLGVLSLFIIETFFGWNDVIKDMKRGFIDGYNEAKK</sequence>
<dbReference type="RefSeq" id="WP_169929294.1">
    <property type="nucleotide sequence ID" value="NZ_PQNY01000015.1"/>
</dbReference>
<dbReference type="EMBL" id="PQNY01000015">
    <property type="protein sequence ID" value="POS01005.1"/>
    <property type="molecule type" value="Genomic_DNA"/>
</dbReference>
<keyword evidence="2" id="KW-1185">Reference proteome</keyword>
<dbReference type="AlphaFoldDB" id="A0A2S4N5L5"/>
<organism evidence="1 2">
    <name type="scientific">Flavobacterium croceum DSM 17960</name>
    <dbReference type="NCBI Taxonomy" id="1121886"/>
    <lineage>
        <taxon>Bacteria</taxon>
        <taxon>Pseudomonadati</taxon>
        <taxon>Bacteroidota</taxon>
        <taxon>Flavobacteriia</taxon>
        <taxon>Flavobacteriales</taxon>
        <taxon>Flavobacteriaceae</taxon>
        <taxon>Flavobacterium</taxon>
    </lineage>
</organism>
<gene>
    <name evidence="1" type="ORF">Q361_11511</name>
</gene>
<name>A0A2S4N5L5_9FLAO</name>
<dbReference type="Proteomes" id="UP000237056">
    <property type="component" value="Unassembled WGS sequence"/>
</dbReference>
<proteinExistence type="predicted"/>
<evidence type="ECO:0000313" key="1">
    <source>
        <dbReference type="EMBL" id="POS01005.1"/>
    </source>
</evidence>